<reference evidence="15" key="2">
    <citation type="submission" date="2009-11" db="EMBL/GenBank/DDBJ databases">
        <title>The Genome Sequence of Allomyces macrogynus strain ATCC 38327.</title>
        <authorList>
            <consortium name="The Broad Institute Genome Sequencing Platform"/>
            <person name="Russ C."/>
            <person name="Cuomo C."/>
            <person name="Shea T."/>
            <person name="Young S.K."/>
            <person name="Zeng Q."/>
            <person name="Koehrsen M."/>
            <person name="Haas B."/>
            <person name="Borodovsky M."/>
            <person name="Guigo R."/>
            <person name="Alvarado L."/>
            <person name="Berlin A."/>
            <person name="Borenstein D."/>
            <person name="Chen Z."/>
            <person name="Engels R."/>
            <person name="Freedman E."/>
            <person name="Gellesch M."/>
            <person name="Goldberg J."/>
            <person name="Griggs A."/>
            <person name="Gujja S."/>
            <person name="Heiman D."/>
            <person name="Hepburn T."/>
            <person name="Howarth C."/>
            <person name="Jen D."/>
            <person name="Larson L."/>
            <person name="Lewis B."/>
            <person name="Mehta T."/>
            <person name="Park D."/>
            <person name="Pearson M."/>
            <person name="Roberts A."/>
            <person name="Saif S."/>
            <person name="Shenoy N."/>
            <person name="Sisk P."/>
            <person name="Stolte C."/>
            <person name="Sykes S."/>
            <person name="Walk T."/>
            <person name="White J."/>
            <person name="Yandava C."/>
            <person name="Burger G."/>
            <person name="Gray M.W."/>
            <person name="Holland P.W.H."/>
            <person name="King N."/>
            <person name="Lang F.B.F."/>
            <person name="Roger A.J."/>
            <person name="Ruiz-Trillo I."/>
            <person name="Lander E."/>
            <person name="Nusbaum C."/>
        </authorList>
    </citation>
    <scope>NUCLEOTIDE SEQUENCE [LARGE SCALE GENOMIC DNA]</scope>
    <source>
        <strain evidence="15">ATCC 38327</strain>
    </source>
</reference>
<evidence type="ECO:0000256" key="1">
    <source>
        <dbReference type="ARBA" id="ARBA00004245"/>
    </source>
</evidence>
<dbReference type="GO" id="GO:0008017">
    <property type="term" value="F:microtubule binding"/>
    <property type="evidence" value="ECO:0007669"/>
    <property type="project" value="InterPro"/>
</dbReference>
<dbReference type="eggNOG" id="KOG0239">
    <property type="taxonomic scope" value="Eukaryota"/>
</dbReference>
<organism evidence="14 15">
    <name type="scientific">Allomyces macrogynus (strain ATCC 38327)</name>
    <name type="common">Allomyces javanicus var. macrogynus</name>
    <dbReference type="NCBI Taxonomy" id="578462"/>
    <lineage>
        <taxon>Eukaryota</taxon>
        <taxon>Fungi</taxon>
        <taxon>Fungi incertae sedis</taxon>
        <taxon>Blastocladiomycota</taxon>
        <taxon>Blastocladiomycetes</taxon>
        <taxon>Blastocladiales</taxon>
        <taxon>Blastocladiaceae</taxon>
        <taxon>Allomyces</taxon>
    </lineage>
</organism>
<feature type="coiled-coil region" evidence="12">
    <location>
        <begin position="1"/>
        <end position="183"/>
    </location>
</feature>
<dbReference type="OrthoDB" id="3176171at2759"/>
<dbReference type="PRINTS" id="PR00380">
    <property type="entry name" value="KINESINHEAVY"/>
</dbReference>
<dbReference type="VEuPathDB" id="FungiDB:AMAG_00207"/>
<dbReference type="PROSITE" id="PS00411">
    <property type="entry name" value="KINESIN_MOTOR_1"/>
    <property type="match status" value="1"/>
</dbReference>
<keyword evidence="7 12" id="KW-0175">Coiled coil</keyword>
<evidence type="ECO:0000256" key="3">
    <source>
        <dbReference type="ARBA" id="ARBA00022490"/>
    </source>
</evidence>
<evidence type="ECO:0000256" key="2">
    <source>
        <dbReference type="ARBA" id="ARBA00010899"/>
    </source>
</evidence>
<keyword evidence="5 10" id="KW-0547">Nucleotide-binding</keyword>
<protein>
    <recommendedName>
        <fullName evidence="11">Kinesin-like protein</fullName>
    </recommendedName>
</protein>
<dbReference type="GO" id="GO:0090307">
    <property type="term" value="P:mitotic spindle assembly"/>
    <property type="evidence" value="ECO:0007669"/>
    <property type="project" value="UniProtKB-ARBA"/>
</dbReference>
<evidence type="ECO:0000259" key="13">
    <source>
        <dbReference type="PROSITE" id="PS50067"/>
    </source>
</evidence>
<evidence type="ECO:0000256" key="4">
    <source>
        <dbReference type="ARBA" id="ARBA00022701"/>
    </source>
</evidence>
<dbReference type="InterPro" id="IPR036961">
    <property type="entry name" value="Kinesin_motor_dom_sf"/>
</dbReference>
<dbReference type="InterPro" id="IPR019821">
    <property type="entry name" value="Kinesin_motor_CS"/>
</dbReference>
<keyword evidence="15" id="KW-1185">Reference proteome</keyword>
<dbReference type="PROSITE" id="PS50067">
    <property type="entry name" value="KINESIN_MOTOR_2"/>
    <property type="match status" value="1"/>
</dbReference>
<dbReference type="STRING" id="578462.A0A0L0RVU9"/>
<keyword evidence="6 10" id="KW-0067">ATP-binding</keyword>
<accession>A0A0L0RVU9</accession>
<evidence type="ECO:0000256" key="7">
    <source>
        <dbReference type="ARBA" id="ARBA00023054"/>
    </source>
</evidence>
<dbReference type="Proteomes" id="UP000054350">
    <property type="component" value="Unassembled WGS sequence"/>
</dbReference>
<gene>
    <name evidence="14" type="ORF">AMAG_00207</name>
</gene>
<evidence type="ECO:0000256" key="10">
    <source>
        <dbReference type="PROSITE-ProRule" id="PRU00283"/>
    </source>
</evidence>
<proteinExistence type="inferred from homology"/>
<dbReference type="Gene3D" id="3.40.850.10">
    <property type="entry name" value="Kinesin motor domain"/>
    <property type="match status" value="1"/>
</dbReference>
<evidence type="ECO:0000256" key="12">
    <source>
        <dbReference type="SAM" id="Coils"/>
    </source>
</evidence>
<keyword evidence="3" id="KW-0963">Cytoplasm</keyword>
<dbReference type="GO" id="GO:0005524">
    <property type="term" value="F:ATP binding"/>
    <property type="evidence" value="ECO:0007669"/>
    <property type="project" value="UniProtKB-UniRule"/>
</dbReference>
<name>A0A0L0RVU9_ALLM3</name>
<dbReference type="GO" id="GO:0007018">
    <property type="term" value="P:microtubule-based movement"/>
    <property type="evidence" value="ECO:0007669"/>
    <property type="project" value="InterPro"/>
</dbReference>
<comment type="similarity">
    <text evidence="2">Belongs to the TRAFAC class myosin-kinesin ATPase superfamily. Kinesin family. KIN-14 subfamily.</text>
</comment>
<evidence type="ECO:0000256" key="8">
    <source>
        <dbReference type="ARBA" id="ARBA00023175"/>
    </source>
</evidence>
<evidence type="ECO:0000256" key="5">
    <source>
        <dbReference type="ARBA" id="ARBA00022741"/>
    </source>
</evidence>
<dbReference type="SUPFAM" id="SSF52540">
    <property type="entry name" value="P-loop containing nucleoside triphosphate hydrolases"/>
    <property type="match status" value="1"/>
</dbReference>
<dbReference type="InterPro" id="IPR027417">
    <property type="entry name" value="P-loop_NTPase"/>
</dbReference>
<sequence>MAGYKETAANLADTLKESNKRIRELESFKTSLESTVDAKTQENHGMANELAQLRHELALAQDRHQQQLHRALATHQAEVTQLKLDRDDLDRRNVLLKHELDAANANVVNLRSALSTSTVASTSLEAKVRVLTTQLDETKAELATRTAELEVRTARVDELETAVRAAETERRKLHNTIQELKGNIRVFCRVRPMLPKELEKEENRMARMVFAPSGKAVELVEVNKSADGSKTVTKALPFAFDRVFDPAATQTAVFDEISQLVQSALDGYNVCIFAYGQTGSGKTFTMEGAGPSPTDAALIDVDDAAALNAAAYADDHRGMIPRAVDQIFASAAALKEQGWTYTFKAQYIEIYNETLRDLLADTATPTAKYTILHAQGRTTVPEAKVVDVTSPAQIHAMLVRAARNRAVAATNMNERSSRSHSVFALVIDGVNETTGESGRGTINLVDLAGSERLNQSGAVGDRLKETQAINKSLSALGDVMVALANRDAHVPYRNSKLTYLLQQSLGGNSKTLMFVNVSPLEKSFNETVNSLRFATKVNACQIGTARKNSSKSG</sequence>
<dbReference type="AlphaFoldDB" id="A0A0L0RVU9"/>
<keyword evidence="9" id="KW-0206">Cytoskeleton</keyword>
<dbReference type="InterPro" id="IPR001752">
    <property type="entry name" value="Kinesin_motor_dom"/>
</dbReference>
<evidence type="ECO:0000256" key="9">
    <source>
        <dbReference type="ARBA" id="ARBA00023212"/>
    </source>
</evidence>
<evidence type="ECO:0000313" key="14">
    <source>
        <dbReference type="EMBL" id="KNE54216.1"/>
    </source>
</evidence>
<dbReference type="FunFam" id="3.40.850.10:FF:000065">
    <property type="entry name" value="Kinesin-like protein"/>
    <property type="match status" value="1"/>
</dbReference>
<dbReference type="GO" id="GO:0003777">
    <property type="term" value="F:microtubule motor activity"/>
    <property type="evidence" value="ECO:0007669"/>
    <property type="project" value="InterPro"/>
</dbReference>
<reference evidence="14 15" key="1">
    <citation type="submission" date="2009-11" db="EMBL/GenBank/DDBJ databases">
        <title>Annotation of Allomyces macrogynus ATCC 38327.</title>
        <authorList>
            <consortium name="The Broad Institute Genome Sequencing Platform"/>
            <person name="Russ C."/>
            <person name="Cuomo C."/>
            <person name="Burger G."/>
            <person name="Gray M.W."/>
            <person name="Holland P.W.H."/>
            <person name="King N."/>
            <person name="Lang F.B.F."/>
            <person name="Roger A.J."/>
            <person name="Ruiz-Trillo I."/>
            <person name="Young S.K."/>
            <person name="Zeng Q."/>
            <person name="Gargeya S."/>
            <person name="Fitzgerald M."/>
            <person name="Haas B."/>
            <person name="Abouelleil A."/>
            <person name="Alvarado L."/>
            <person name="Arachchi H.M."/>
            <person name="Berlin A."/>
            <person name="Chapman S.B."/>
            <person name="Gearin G."/>
            <person name="Goldberg J."/>
            <person name="Griggs A."/>
            <person name="Gujja S."/>
            <person name="Hansen M."/>
            <person name="Heiman D."/>
            <person name="Howarth C."/>
            <person name="Larimer J."/>
            <person name="Lui A."/>
            <person name="MacDonald P.J.P."/>
            <person name="McCowen C."/>
            <person name="Montmayeur A."/>
            <person name="Murphy C."/>
            <person name="Neiman D."/>
            <person name="Pearson M."/>
            <person name="Priest M."/>
            <person name="Roberts A."/>
            <person name="Saif S."/>
            <person name="Shea T."/>
            <person name="Sisk P."/>
            <person name="Stolte C."/>
            <person name="Sykes S."/>
            <person name="Wortman J."/>
            <person name="Nusbaum C."/>
            <person name="Birren B."/>
        </authorList>
    </citation>
    <scope>NUCLEOTIDE SEQUENCE [LARGE SCALE GENOMIC DNA]</scope>
    <source>
        <strain evidence="14 15">ATCC 38327</strain>
    </source>
</reference>
<dbReference type="PANTHER" id="PTHR47972:SF45">
    <property type="entry name" value="PROTEIN CLARET SEGREGATIONAL"/>
    <property type="match status" value="1"/>
</dbReference>
<dbReference type="OMA" id="WTYHDEA"/>
<dbReference type="Pfam" id="PF00225">
    <property type="entry name" value="Kinesin"/>
    <property type="match status" value="1"/>
</dbReference>
<evidence type="ECO:0000256" key="11">
    <source>
        <dbReference type="RuleBase" id="RU000394"/>
    </source>
</evidence>
<evidence type="ECO:0000313" key="15">
    <source>
        <dbReference type="Proteomes" id="UP000054350"/>
    </source>
</evidence>
<dbReference type="PANTHER" id="PTHR47972">
    <property type="entry name" value="KINESIN-LIKE PROTEIN KLP-3"/>
    <property type="match status" value="1"/>
</dbReference>
<keyword evidence="4 11" id="KW-0493">Microtubule</keyword>
<evidence type="ECO:0000256" key="6">
    <source>
        <dbReference type="ARBA" id="ARBA00022840"/>
    </source>
</evidence>
<feature type="binding site" evidence="10">
    <location>
        <begin position="276"/>
        <end position="283"/>
    </location>
    <ligand>
        <name>ATP</name>
        <dbReference type="ChEBI" id="CHEBI:30616"/>
    </ligand>
</feature>
<dbReference type="GO" id="GO:0005874">
    <property type="term" value="C:microtubule"/>
    <property type="evidence" value="ECO:0007669"/>
    <property type="project" value="UniProtKB-KW"/>
</dbReference>
<keyword evidence="8 10" id="KW-0505">Motor protein</keyword>
<dbReference type="InterPro" id="IPR027640">
    <property type="entry name" value="Kinesin-like_fam"/>
</dbReference>
<dbReference type="CDD" id="cd01366">
    <property type="entry name" value="KISc_C_terminal"/>
    <property type="match status" value="1"/>
</dbReference>
<dbReference type="SMART" id="SM00129">
    <property type="entry name" value="KISc"/>
    <property type="match status" value="1"/>
</dbReference>
<dbReference type="EMBL" id="GG745328">
    <property type="protein sequence ID" value="KNE54216.1"/>
    <property type="molecule type" value="Genomic_DNA"/>
</dbReference>
<feature type="domain" description="Kinesin motor" evidence="13">
    <location>
        <begin position="183"/>
        <end position="540"/>
    </location>
</feature>
<comment type="subcellular location">
    <subcellularLocation>
        <location evidence="1">Cytoplasm</location>
        <location evidence="1">Cytoskeleton</location>
    </subcellularLocation>
</comment>